<dbReference type="Proteomes" id="UP000823637">
    <property type="component" value="Unassembled WGS sequence"/>
</dbReference>
<reference evidence="1" key="2">
    <citation type="journal article" date="2021" name="PeerJ">
        <title>Extensive microbial diversity within the chicken gut microbiome revealed by metagenomics and culture.</title>
        <authorList>
            <person name="Gilroy R."/>
            <person name="Ravi A."/>
            <person name="Getino M."/>
            <person name="Pursley I."/>
            <person name="Horton D.L."/>
            <person name="Alikhan N.F."/>
            <person name="Baker D."/>
            <person name="Gharbi K."/>
            <person name="Hall N."/>
            <person name="Watson M."/>
            <person name="Adriaenssens E.M."/>
            <person name="Foster-Nyarko E."/>
            <person name="Jarju S."/>
            <person name="Secka A."/>
            <person name="Antonio M."/>
            <person name="Oren A."/>
            <person name="Chaudhuri R.R."/>
            <person name="La Ragione R."/>
            <person name="Hildebrand F."/>
            <person name="Pallen M.J."/>
        </authorList>
    </citation>
    <scope>NUCLEOTIDE SEQUENCE</scope>
    <source>
        <strain evidence="1">D3-1215</strain>
    </source>
</reference>
<gene>
    <name evidence="1" type="ORF">IAC32_06300</name>
</gene>
<comment type="caution">
    <text evidence="1">The sequence shown here is derived from an EMBL/GenBank/DDBJ whole genome shotgun (WGS) entry which is preliminary data.</text>
</comment>
<proteinExistence type="predicted"/>
<name>A0A9D9EI25_9BACT</name>
<dbReference type="AlphaFoldDB" id="A0A9D9EI25"/>
<evidence type="ECO:0000313" key="2">
    <source>
        <dbReference type="Proteomes" id="UP000823637"/>
    </source>
</evidence>
<organism evidence="1 2">
    <name type="scientific">Candidatus Enterocola intestinipullorum</name>
    <dbReference type="NCBI Taxonomy" id="2840783"/>
    <lineage>
        <taxon>Bacteria</taxon>
        <taxon>Pseudomonadati</taxon>
        <taxon>Bacteroidota</taxon>
        <taxon>Bacteroidia</taxon>
        <taxon>Bacteroidales</taxon>
        <taxon>Candidatus Enterocola</taxon>
    </lineage>
</organism>
<dbReference type="Pfam" id="PF13151">
    <property type="entry name" value="DUF3990"/>
    <property type="match status" value="1"/>
</dbReference>
<accession>A0A9D9EI25</accession>
<sequence length="79" mass="9612">MRVYHSSVLKVEKPLISYSRDFLDFGKGFYVTTILSQAEKYAERFKFREKDAWLNIFEFDYDVHQWNVIKFGIIYFNLV</sequence>
<evidence type="ECO:0000313" key="1">
    <source>
        <dbReference type="EMBL" id="MBO8447338.1"/>
    </source>
</evidence>
<dbReference type="InterPro" id="IPR025051">
    <property type="entry name" value="DUF3990"/>
</dbReference>
<protein>
    <submittedName>
        <fullName evidence="1">DUF3990 domain-containing protein</fullName>
    </submittedName>
</protein>
<dbReference type="EMBL" id="JADIMR010000094">
    <property type="protein sequence ID" value="MBO8447338.1"/>
    <property type="molecule type" value="Genomic_DNA"/>
</dbReference>
<reference evidence="1" key="1">
    <citation type="submission" date="2020-10" db="EMBL/GenBank/DDBJ databases">
        <authorList>
            <person name="Gilroy R."/>
        </authorList>
    </citation>
    <scope>NUCLEOTIDE SEQUENCE</scope>
    <source>
        <strain evidence="1">D3-1215</strain>
    </source>
</reference>